<feature type="repeat" description="PPR" evidence="4">
    <location>
        <begin position="727"/>
        <end position="761"/>
    </location>
</feature>
<dbReference type="AlphaFoldDB" id="A0A7G2FBZ4"/>
<organism evidence="5 6">
    <name type="scientific">Arabidopsis thaliana</name>
    <name type="common">Mouse-ear cress</name>
    <dbReference type="NCBI Taxonomy" id="3702"/>
    <lineage>
        <taxon>Eukaryota</taxon>
        <taxon>Viridiplantae</taxon>
        <taxon>Streptophyta</taxon>
        <taxon>Embryophyta</taxon>
        <taxon>Tracheophyta</taxon>
        <taxon>Spermatophyta</taxon>
        <taxon>Magnoliopsida</taxon>
        <taxon>eudicotyledons</taxon>
        <taxon>Gunneridae</taxon>
        <taxon>Pentapetalae</taxon>
        <taxon>rosids</taxon>
        <taxon>malvids</taxon>
        <taxon>Brassicales</taxon>
        <taxon>Brassicaceae</taxon>
        <taxon>Camelineae</taxon>
        <taxon>Arabidopsis</taxon>
    </lineage>
</organism>
<feature type="repeat" description="TPR" evidence="3">
    <location>
        <begin position="118"/>
        <end position="151"/>
    </location>
</feature>
<dbReference type="InterPro" id="IPR002885">
    <property type="entry name" value="PPR_rpt"/>
</dbReference>
<keyword evidence="3" id="KW-0802">TPR repeat</keyword>
<dbReference type="Pfam" id="PF13424">
    <property type="entry name" value="TPR_12"/>
    <property type="match status" value="1"/>
</dbReference>
<evidence type="ECO:0000313" key="5">
    <source>
        <dbReference type="EMBL" id="CAD5333310.1"/>
    </source>
</evidence>
<dbReference type="PANTHER" id="PTHR47689">
    <property type="entry name" value="TETRATRICOPEPTIDE REPEAT (TPR)-LIKE SUPERFAMILY PROTEIN"/>
    <property type="match status" value="1"/>
</dbReference>
<dbReference type="FunFam" id="1.25.40.10:FF:000334">
    <property type="entry name" value="Pentatricopeptide repeat-containing protein"/>
    <property type="match status" value="1"/>
</dbReference>
<evidence type="ECO:0000256" key="3">
    <source>
        <dbReference type="PROSITE-ProRule" id="PRU00339"/>
    </source>
</evidence>
<dbReference type="Pfam" id="PF13041">
    <property type="entry name" value="PPR_2"/>
    <property type="match status" value="2"/>
</dbReference>
<name>A0A7G2FBZ4_ARATH</name>
<proteinExistence type="inferred from homology"/>
<dbReference type="FunFam" id="1.25.40.10:FF:001095">
    <property type="entry name" value="Pentatricopeptide repeat-containing protein At2g34400"/>
    <property type="match status" value="1"/>
</dbReference>
<reference evidence="5 6" key="1">
    <citation type="submission" date="2020-09" db="EMBL/GenBank/DDBJ databases">
        <authorList>
            <person name="Ashkenazy H."/>
        </authorList>
    </citation>
    <scope>NUCLEOTIDE SEQUENCE [LARGE SCALE GENOMIC DNA]</scope>
    <source>
        <strain evidence="6">cv. Cdm-0</strain>
    </source>
</reference>
<gene>
    <name evidence="5" type="ORF">AT9943_LOCUS20671</name>
</gene>
<dbReference type="EMBL" id="LR881470">
    <property type="protein sequence ID" value="CAD5333310.1"/>
    <property type="molecule type" value="Genomic_DNA"/>
</dbReference>
<evidence type="ECO:0000256" key="2">
    <source>
        <dbReference type="ARBA" id="ARBA00061659"/>
    </source>
</evidence>
<dbReference type="NCBIfam" id="TIGR00756">
    <property type="entry name" value="PPR"/>
    <property type="match status" value="2"/>
</dbReference>
<dbReference type="Proteomes" id="UP000516314">
    <property type="component" value="Chromosome 5"/>
</dbReference>
<feature type="repeat" description="PPR" evidence="4">
    <location>
        <begin position="625"/>
        <end position="659"/>
    </location>
</feature>
<dbReference type="Pfam" id="PF13374">
    <property type="entry name" value="TPR_10"/>
    <property type="match status" value="2"/>
</dbReference>
<dbReference type="SMART" id="SM00028">
    <property type="entry name" value="TPR"/>
    <property type="match status" value="6"/>
</dbReference>
<evidence type="ECO:0000313" key="6">
    <source>
        <dbReference type="Proteomes" id="UP000516314"/>
    </source>
</evidence>
<comment type="similarity">
    <text evidence="2">Belongs to the PPR family. PCMP-E subfamily.</text>
</comment>
<dbReference type="InterPro" id="IPR019734">
    <property type="entry name" value="TPR_rpt"/>
</dbReference>
<dbReference type="InterPro" id="IPR011990">
    <property type="entry name" value="TPR-like_helical_dom_sf"/>
</dbReference>
<sequence>MKSKSGDNMDESGNTGLEKIEDGSVVSNIHTSKWRVFTDRGRDYFFQGKLEPAERLFGSAIQEAKEGFGEKDPHVASACNNLAELYRVKKEFDKAEPLYLEAVSILEEFYGPDDVRVGATLHNLGQLYLVQRKLEEARACYERALKLKGRVLGYNHPDYAETMYHLGTVLHMLGKNTDAEALILDSLKILEACGQGESMAYIRRLRYLSQIYIRSNRLAEAEKLQRKLLHMMELSKGWNSMEAITAAEALALTLRLSGKLGEALELFEKCLNARKKLLPEGHIQIGGNLLHIAKTFMLQASQMRRTDNSEALSKLEKAKNYLENSARIAKDVLHKLKNQKSKAQKDEKSSAALRNYEHAALVILLQSLESLAALEMSKNEIHEPKEENLHAAEDSLLQCVTAYKEFGYGTQLQDSSEVKSEYLSCLKHLSALLAKKETTLNSKAKACEGNGRISLSTEIKMSNIDHRLSHPSLLSLETLFKLCKSEIHLNQIHARIIRKGLEQDQNLISIFISSSSSSLSYSSSVFERVPSPGTYLWNHLIKGYSNKFLFFETVSILMRMMRTGLARPDEYTFPLVMKVCSNNAQVRVGSTVHGLVLRIGFDKDVVVGGDMVSARDLFEEARGVDVRAWSALILGYAQNGQPNEAFKVFSEMCAKNVKPDEFIMVGLMSACSQMGCFELCEKVDSYLHQRMNKFSSHYVIPALINMNAKCGHMDRAAKLFEEMPQRDLISYCSMMEGVAIHGCGSEAVRLFEKMVDEGIVPDEVAFTVILKVCGQSRLVEEGLKYFELMRKEYSILASPDHYSCIVNLLSRTGKLKEAYELIKSMPFEAHASAWGSLLGGCSLHGNSEIAEVVARHLFELEPQSAGSYVLLSNIYAALDRWTDVAHLRDKMKENGITKICGRSWISR</sequence>
<evidence type="ECO:0000256" key="1">
    <source>
        <dbReference type="ARBA" id="ARBA00022737"/>
    </source>
</evidence>
<dbReference type="InterPro" id="IPR046848">
    <property type="entry name" value="E_motif"/>
</dbReference>
<dbReference type="Gene3D" id="1.25.40.10">
    <property type="entry name" value="Tetratricopeptide repeat domain"/>
    <property type="match status" value="5"/>
</dbReference>
<evidence type="ECO:0000256" key="4">
    <source>
        <dbReference type="PROSITE-ProRule" id="PRU00708"/>
    </source>
</evidence>
<accession>A0A7G2FBZ4</accession>
<dbReference type="PROSITE" id="PS50005">
    <property type="entry name" value="TPR"/>
    <property type="match status" value="1"/>
</dbReference>
<dbReference type="Pfam" id="PF01535">
    <property type="entry name" value="PPR"/>
    <property type="match status" value="2"/>
</dbReference>
<dbReference type="SUPFAM" id="SSF48452">
    <property type="entry name" value="TPR-like"/>
    <property type="match status" value="3"/>
</dbReference>
<dbReference type="PROSITE" id="PS51375">
    <property type="entry name" value="PPR"/>
    <property type="match status" value="2"/>
</dbReference>
<protein>
    <submittedName>
        <fullName evidence="5">(thale cress) hypothetical protein</fullName>
    </submittedName>
</protein>
<dbReference type="Pfam" id="PF20431">
    <property type="entry name" value="E_motif"/>
    <property type="match status" value="1"/>
</dbReference>
<dbReference type="PANTHER" id="PTHR47689:SF2">
    <property type="entry name" value="TETRATRICOPEPTIDE REPEAT (TPR)-LIKE SUPERFAMILY PROTEIN"/>
    <property type="match status" value="1"/>
</dbReference>
<keyword evidence="1" id="KW-0677">Repeat</keyword>